<dbReference type="Proteomes" id="UP001055115">
    <property type="component" value="Unassembled WGS sequence"/>
</dbReference>
<keyword evidence="3" id="KW-1185">Reference proteome</keyword>
<dbReference type="RefSeq" id="XP_049122175.1">
    <property type="nucleotide sequence ID" value="XM_049266218.1"/>
</dbReference>
<dbReference type="InterPro" id="IPR016181">
    <property type="entry name" value="Acyl_CoA_acyltransferase"/>
</dbReference>
<reference evidence="2 3" key="1">
    <citation type="submission" date="2022-03" db="EMBL/GenBank/DDBJ databases">
        <title>Genome data of Colletotrichum spp.</title>
        <authorList>
            <person name="Utami Y.D."/>
            <person name="Hiruma K."/>
        </authorList>
    </citation>
    <scope>NUCLEOTIDE SEQUENCE [LARGE SCALE GENOMIC DNA]</scope>
    <source>
        <strain evidence="2 3">MAFF 239500</strain>
    </source>
</reference>
<dbReference type="PANTHER" id="PTHR42791">
    <property type="entry name" value="GNAT FAMILY ACETYLTRANSFERASE"/>
    <property type="match status" value="1"/>
</dbReference>
<gene>
    <name evidence="2" type="ORF">ColSpa_00006</name>
</gene>
<protein>
    <recommendedName>
        <fullName evidence="1">N-acetyltransferase domain-containing protein</fullName>
    </recommendedName>
</protein>
<feature type="domain" description="N-acetyltransferase" evidence="1">
    <location>
        <begin position="22"/>
        <end position="230"/>
    </location>
</feature>
<dbReference type="InterPro" id="IPR000182">
    <property type="entry name" value="GNAT_dom"/>
</dbReference>
<dbReference type="GO" id="GO:0016747">
    <property type="term" value="F:acyltransferase activity, transferring groups other than amino-acyl groups"/>
    <property type="evidence" value="ECO:0007669"/>
    <property type="project" value="InterPro"/>
</dbReference>
<name>A0AA37L406_9PEZI</name>
<dbReference type="GeneID" id="73320808"/>
<dbReference type="InterPro" id="IPR052523">
    <property type="entry name" value="Trichothecene_AcTrans"/>
</dbReference>
<dbReference type="AlphaFoldDB" id="A0AA37L406"/>
<dbReference type="EMBL" id="BQXU01000001">
    <property type="protein sequence ID" value="GKT39825.1"/>
    <property type="molecule type" value="Genomic_DNA"/>
</dbReference>
<evidence type="ECO:0000259" key="1">
    <source>
        <dbReference type="PROSITE" id="PS51186"/>
    </source>
</evidence>
<accession>A0AA37L406</accession>
<proteinExistence type="predicted"/>
<dbReference type="SUPFAM" id="SSF55729">
    <property type="entry name" value="Acyl-CoA N-acyltransferases (Nat)"/>
    <property type="match status" value="1"/>
</dbReference>
<comment type="caution">
    <text evidence="2">The sequence shown here is derived from an EMBL/GenBank/DDBJ whole genome shotgun (WGS) entry which is preliminary data.</text>
</comment>
<organism evidence="2 3">
    <name type="scientific">Colletotrichum spaethianum</name>
    <dbReference type="NCBI Taxonomy" id="700344"/>
    <lineage>
        <taxon>Eukaryota</taxon>
        <taxon>Fungi</taxon>
        <taxon>Dikarya</taxon>
        <taxon>Ascomycota</taxon>
        <taxon>Pezizomycotina</taxon>
        <taxon>Sordariomycetes</taxon>
        <taxon>Hypocreomycetidae</taxon>
        <taxon>Glomerellales</taxon>
        <taxon>Glomerellaceae</taxon>
        <taxon>Colletotrichum</taxon>
        <taxon>Colletotrichum spaethianum species complex</taxon>
    </lineage>
</organism>
<dbReference type="PANTHER" id="PTHR42791:SF1">
    <property type="entry name" value="N-ACETYLTRANSFERASE DOMAIN-CONTAINING PROTEIN"/>
    <property type="match status" value="1"/>
</dbReference>
<dbReference type="Pfam" id="PF00583">
    <property type="entry name" value="Acetyltransf_1"/>
    <property type="match status" value="1"/>
</dbReference>
<dbReference type="PROSITE" id="PS51186">
    <property type="entry name" value="GNAT"/>
    <property type="match status" value="1"/>
</dbReference>
<dbReference type="Gene3D" id="3.40.630.30">
    <property type="match status" value="1"/>
</dbReference>
<sequence>MASASADHTTPIAVVRPAKADVALRLATQDDVAILASIADAAFLMDAHTQLKAAFRGADNFTEGMKQALEIWVDHPKVDVVVAEDKKSGRLVGWVGWIRRGFVGDTDLPLDGPSEEPTAETHFAARGKRTIQDLEDLTNASMDYWVKRFTPKGSKCRSLCSYVVHPDFQSRGVGSRLMKWGTDKADAEPGVYCSVQSSMGGQAAFERQGFQEVGRLEADLDDFAEGKKPGEEYEHVTGSKDSWGNPTSLQIATRPHAPASGFIMSCTIIVSEMASLKSVIIGTLGFEAQNLRMYWCPYVKPAASRAGQPTATVPRPLGTKNEKAMPLTAERRHWYNPVATVYRTSQSCFSAVLLHSAAFLTLSSYLSSRGIESAEWTSA</sequence>
<evidence type="ECO:0000313" key="2">
    <source>
        <dbReference type="EMBL" id="GKT39825.1"/>
    </source>
</evidence>
<dbReference type="CDD" id="cd04301">
    <property type="entry name" value="NAT_SF"/>
    <property type="match status" value="1"/>
</dbReference>
<evidence type="ECO:0000313" key="3">
    <source>
        <dbReference type="Proteomes" id="UP001055115"/>
    </source>
</evidence>